<dbReference type="Gene3D" id="2.60.40.640">
    <property type="match status" value="2"/>
</dbReference>
<dbReference type="InterPro" id="IPR014756">
    <property type="entry name" value="Ig_E-set"/>
</dbReference>
<dbReference type="Proteomes" id="UP000747542">
    <property type="component" value="Unassembled WGS sequence"/>
</dbReference>
<dbReference type="AlphaFoldDB" id="A0A8J5JXS2"/>
<dbReference type="GO" id="GO:0005737">
    <property type="term" value="C:cytoplasm"/>
    <property type="evidence" value="ECO:0007669"/>
    <property type="project" value="TreeGrafter"/>
</dbReference>
<name>A0A8J5JXS2_HOMAM</name>
<keyword evidence="5" id="KW-1185">Reference proteome</keyword>
<comment type="similarity">
    <text evidence="1">Belongs to the arrestin family.</text>
</comment>
<dbReference type="InterPro" id="IPR014752">
    <property type="entry name" value="Arrestin-like_C"/>
</dbReference>
<dbReference type="Pfam" id="PF00339">
    <property type="entry name" value="Arrestin_N"/>
    <property type="match status" value="1"/>
</dbReference>
<feature type="domain" description="Arrestin-like N-terminal" evidence="3">
    <location>
        <begin position="6"/>
        <end position="138"/>
    </location>
</feature>
<dbReference type="PANTHER" id="PTHR11188">
    <property type="entry name" value="ARRESTIN DOMAIN CONTAINING PROTEIN"/>
    <property type="match status" value="1"/>
</dbReference>
<evidence type="ECO:0000256" key="1">
    <source>
        <dbReference type="ARBA" id="ARBA00005298"/>
    </source>
</evidence>
<evidence type="ECO:0000313" key="5">
    <source>
        <dbReference type="Proteomes" id="UP000747542"/>
    </source>
</evidence>
<protein>
    <submittedName>
        <fullName evidence="4">Arrestin domain-containing protein 17-like 2</fullName>
    </submittedName>
</protein>
<evidence type="ECO:0000313" key="4">
    <source>
        <dbReference type="EMBL" id="KAG7161349.1"/>
    </source>
</evidence>
<feature type="region of interest" description="Disordered" evidence="2">
    <location>
        <begin position="243"/>
        <end position="266"/>
    </location>
</feature>
<proteinExistence type="inferred from homology"/>
<accession>A0A8J5JXS2</accession>
<feature type="compositionally biased region" description="Pro residues" evidence="2">
    <location>
        <begin position="243"/>
        <end position="252"/>
    </location>
</feature>
<reference evidence="4" key="1">
    <citation type="journal article" date="2021" name="Sci. Adv.">
        <title>The American lobster genome reveals insights on longevity, neural, and immune adaptations.</title>
        <authorList>
            <person name="Polinski J.M."/>
            <person name="Zimin A.V."/>
            <person name="Clark K.F."/>
            <person name="Kohn A.B."/>
            <person name="Sadowski N."/>
            <person name="Timp W."/>
            <person name="Ptitsyn A."/>
            <person name="Khanna P."/>
            <person name="Romanova D.Y."/>
            <person name="Williams P."/>
            <person name="Greenwood S.J."/>
            <person name="Moroz L.L."/>
            <person name="Walt D.R."/>
            <person name="Bodnar A.G."/>
        </authorList>
    </citation>
    <scope>NUCLEOTIDE SEQUENCE</scope>
    <source>
        <strain evidence="4">GMGI-L3</strain>
    </source>
</reference>
<sequence>MGIKKFDIVLDPHQQSYCSGEDVVGRVLVHSDCITSCRAILVKARGFAKVEWENEAYGEEEVYFENIVTVWSGTSHGDNLPAGEYGFPFLFKLPLNIPRSFEGTYGHVRYQIEAKAEIPWGADQFSSFFFKVDCKYDLREDDKASEALMFHKESTACLCCREEGPIIISLCADKTGYIPGEHVLLTGEVTNRADSPVVSSNITLVEITFTIGFCSEISVTQSITIGTIPVGKVTLTVEGPPASPGVPIPSAPPMCNTSDTPSHEMQPILHQPKSLSDLSKLDDVEVVLTK</sequence>
<dbReference type="SUPFAM" id="SSF81296">
    <property type="entry name" value="E set domains"/>
    <property type="match status" value="2"/>
</dbReference>
<dbReference type="GO" id="GO:0015031">
    <property type="term" value="P:protein transport"/>
    <property type="evidence" value="ECO:0007669"/>
    <property type="project" value="TreeGrafter"/>
</dbReference>
<dbReference type="InterPro" id="IPR011021">
    <property type="entry name" value="Arrestin-like_N"/>
</dbReference>
<evidence type="ECO:0000256" key="2">
    <source>
        <dbReference type="SAM" id="MobiDB-lite"/>
    </source>
</evidence>
<gene>
    <name evidence="4" type="primary">Arrd17-L2</name>
    <name evidence="4" type="ORF">Hamer_G013982</name>
</gene>
<dbReference type="InterPro" id="IPR050357">
    <property type="entry name" value="Arrestin_domain-protein"/>
</dbReference>
<evidence type="ECO:0000259" key="3">
    <source>
        <dbReference type="Pfam" id="PF00339"/>
    </source>
</evidence>
<dbReference type="EMBL" id="JAHLQT010029499">
    <property type="protein sequence ID" value="KAG7161349.1"/>
    <property type="molecule type" value="Genomic_DNA"/>
</dbReference>
<comment type="caution">
    <text evidence="4">The sequence shown here is derived from an EMBL/GenBank/DDBJ whole genome shotgun (WGS) entry which is preliminary data.</text>
</comment>
<organism evidence="4 5">
    <name type="scientific">Homarus americanus</name>
    <name type="common">American lobster</name>
    <dbReference type="NCBI Taxonomy" id="6706"/>
    <lineage>
        <taxon>Eukaryota</taxon>
        <taxon>Metazoa</taxon>
        <taxon>Ecdysozoa</taxon>
        <taxon>Arthropoda</taxon>
        <taxon>Crustacea</taxon>
        <taxon>Multicrustacea</taxon>
        <taxon>Malacostraca</taxon>
        <taxon>Eumalacostraca</taxon>
        <taxon>Eucarida</taxon>
        <taxon>Decapoda</taxon>
        <taxon>Pleocyemata</taxon>
        <taxon>Astacidea</taxon>
        <taxon>Nephropoidea</taxon>
        <taxon>Nephropidae</taxon>
        <taxon>Homarus</taxon>
    </lineage>
</organism>
<dbReference type="PANTHER" id="PTHR11188:SF176">
    <property type="entry name" value="ARRESTIN DOMAIN-CONTAINING PROTEIN 1"/>
    <property type="match status" value="1"/>
</dbReference>